<proteinExistence type="predicted"/>
<feature type="compositionally biased region" description="Basic and acidic residues" evidence="1">
    <location>
        <begin position="215"/>
        <end position="226"/>
    </location>
</feature>
<accession>A0A0D8Y695</accession>
<keyword evidence="2" id="KW-0472">Membrane</keyword>
<feature type="region of interest" description="Disordered" evidence="1">
    <location>
        <begin position="254"/>
        <end position="273"/>
    </location>
</feature>
<keyword evidence="2" id="KW-1133">Transmembrane helix</keyword>
<keyword evidence="4" id="KW-1185">Reference proteome</keyword>
<organism evidence="3 4">
    <name type="scientific">Dictyocaulus viviparus</name>
    <name type="common">Bovine lungworm</name>
    <dbReference type="NCBI Taxonomy" id="29172"/>
    <lineage>
        <taxon>Eukaryota</taxon>
        <taxon>Metazoa</taxon>
        <taxon>Ecdysozoa</taxon>
        <taxon>Nematoda</taxon>
        <taxon>Chromadorea</taxon>
        <taxon>Rhabditida</taxon>
        <taxon>Rhabditina</taxon>
        <taxon>Rhabditomorpha</taxon>
        <taxon>Strongyloidea</taxon>
        <taxon>Metastrongylidae</taxon>
        <taxon>Dictyocaulus</taxon>
    </lineage>
</organism>
<feature type="region of interest" description="Disordered" evidence="1">
    <location>
        <begin position="209"/>
        <end position="239"/>
    </location>
</feature>
<dbReference type="AlphaFoldDB" id="A0A0D8Y695"/>
<dbReference type="Proteomes" id="UP000053766">
    <property type="component" value="Unassembled WGS sequence"/>
</dbReference>
<protein>
    <recommendedName>
        <fullName evidence="5">KASH domain-containing protein</fullName>
    </recommendedName>
</protein>
<evidence type="ECO:0008006" key="5">
    <source>
        <dbReference type="Google" id="ProtNLM"/>
    </source>
</evidence>
<feature type="region of interest" description="Disordered" evidence="1">
    <location>
        <begin position="357"/>
        <end position="392"/>
    </location>
</feature>
<sequence length="753" mass="84712">MMVFILARHFEESSDSELDPDLLGPPTKRIRRLTNQDLFEGSEEEEYRLVADNKKNSGTNSFIERSDTDMSMFSDRLPRVGKKWDSGVLDIGYSSGENSLIDVVINDVNNDFAKIQMMRKRAEAAKSTPMKFQTTAGCDEPTHESFTDVDRNPLTDSMHVNYDVLNGSCPEYDEVMALLEETAPTREQSVSDSFNTKWREIGGGGYLEKNRRRRAHDDDENTKHSCDASSEESSDWESRDRRLMHRSFNDFTGDGSVANSLQNGQNDPKSSSFLLESSPLDASFCSTKSELTHGQCRTRKRLRVRRLPRSMSDGEQLTVKSSVLIPRIRQSPLMTPLARSTRLLQKLDLDLLSNLESDTAPEQSDTQVYEWDEYNPPAKDDSMTEPAASSSPGVAIREDLLEVDEDFSEHFDPWNSLRRLISESRAHLQVVEKSIANIDIDQTQLENIQMIAKANLRQLDTVMQMSGGGHSKDLTDLREQWRLLSEQVASPIPQLLSKVECFANSLRDLHEASSTSSFNTMTDIKSKEDVRVALDVMSQIQTKLSKERDELRALLSSPLMVSELGELSSEFLSISSGYDDAVNRIDSLMDSLQKLDQVWTDWSDELKCIRLETICNYLTSSLQSVQSAECKATIPDFRSEIALYGNAMEQLKTRFLEHYRIPTPPGPIAIPAEPLPNLRYRTNTQSIPTQTTVMMRTNQSVGSQLYKTVAESTAIKLALLLAMLITLAVFLYAGVLGTTFGPHLTYVNGPPPL</sequence>
<keyword evidence="2" id="KW-0812">Transmembrane</keyword>
<evidence type="ECO:0000256" key="2">
    <source>
        <dbReference type="SAM" id="Phobius"/>
    </source>
</evidence>
<dbReference type="STRING" id="29172.A0A0D8Y695"/>
<name>A0A0D8Y695_DICVI</name>
<feature type="transmembrane region" description="Helical" evidence="2">
    <location>
        <begin position="717"/>
        <end position="736"/>
    </location>
</feature>
<feature type="compositionally biased region" description="Polar residues" evidence="1">
    <location>
        <begin position="257"/>
        <end position="273"/>
    </location>
</feature>
<dbReference type="OrthoDB" id="5805552at2759"/>
<reference evidence="3 4" key="1">
    <citation type="submission" date="2013-11" db="EMBL/GenBank/DDBJ databases">
        <title>Draft genome of the bovine lungworm Dictyocaulus viviparus.</title>
        <authorList>
            <person name="Mitreva M."/>
        </authorList>
    </citation>
    <scope>NUCLEOTIDE SEQUENCE [LARGE SCALE GENOMIC DNA]</scope>
    <source>
        <strain evidence="3 4">HannoverDv2000</strain>
    </source>
</reference>
<reference evidence="4" key="2">
    <citation type="journal article" date="2016" name="Sci. Rep.">
        <title>Dictyocaulus viviparus genome, variome and transcriptome elucidate lungworm biology and support future intervention.</title>
        <authorList>
            <person name="McNulty S.N."/>
            <person name="Strube C."/>
            <person name="Rosa B.A."/>
            <person name="Martin J.C."/>
            <person name="Tyagi R."/>
            <person name="Choi Y.J."/>
            <person name="Wang Q."/>
            <person name="Hallsworth Pepin K."/>
            <person name="Zhang X."/>
            <person name="Ozersky P."/>
            <person name="Wilson R.K."/>
            <person name="Sternberg P.W."/>
            <person name="Gasser R.B."/>
            <person name="Mitreva M."/>
        </authorList>
    </citation>
    <scope>NUCLEOTIDE SEQUENCE [LARGE SCALE GENOMIC DNA]</scope>
    <source>
        <strain evidence="4">HannoverDv2000</strain>
    </source>
</reference>
<dbReference type="EMBL" id="KN716166">
    <property type="protein sequence ID" value="KJH52373.1"/>
    <property type="molecule type" value="Genomic_DNA"/>
</dbReference>
<evidence type="ECO:0000313" key="3">
    <source>
        <dbReference type="EMBL" id="KJH52373.1"/>
    </source>
</evidence>
<evidence type="ECO:0000256" key="1">
    <source>
        <dbReference type="SAM" id="MobiDB-lite"/>
    </source>
</evidence>
<evidence type="ECO:0000313" key="4">
    <source>
        <dbReference type="Proteomes" id="UP000053766"/>
    </source>
</evidence>
<gene>
    <name evidence="3" type="ORF">DICVIV_01465</name>
</gene>
<feature type="region of interest" description="Disordered" evidence="1">
    <location>
        <begin position="126"/>
        <end position="151"/>
    </location>
</feature>
<feature type="compositionally biased region" description="Basic and acidic residues" evidence="1">
    <location>
        <begin position="140"/>
        <end position="151"/>
    </location>
</feature>